<comment type="caution">
    <text evidence="1">The sequence shown here is derived from an EMBL/GenBank/DDBJ whole genome shotgun (WGS) entry which is preliminary data.</text>
</comment>
<dbReference type="AlphaFoldDB" id="A0AAD5DLW3"/>
<sequence>MAALALKAPVLAAQRTKAPASSRHSSLIVRASAAAAPEPEFVCPALQAAVCEKTSCVHPGRPVANACPDCPRRKATMRMAKSKCVHPQRPVSAACADCPRRK</sequence>
<protein>
    <submittedName>
        <fullName evidence="1">Uncharacterized protein</fullName>
    </submittedName>
</protein>
<name>A0AAD5DLW3_9CHLO</name>
<dbReference type="Proteomes" id="UP001205105">
    <property type="component" value="Unassembled WGS sequence"/>
</dbReference>
<evidence type="ECO:0000313" key="1">
    <source>
        <dbReference type="EMBL" id="KAI7838576.1"/>
    </source>
</evidence>
<dbReference type="EMBL" id="JADXDR010000123">
    <property type="protein sequence ID" value="KAI7838576.1"/>
    <property type="molecule type" value="Genomic_DNA"/>
</dbReference>
<gene>
    <name evidence="1" type="ORF">COHA_007647</name>
</gene>
<proteinExistence type="predicted"/>
<keyword evidence="2" id="KW-1185">Reference proteome</keyword>
<reference evidence="1" key="1">
    <citation type="submission" date="2020-11" db="EMBL/GenBank/DDBJ databases">
        <title>Chlorella ohadii genome sequencing and assembly.</title>
        <authorList>
            <person name="Murik O."/>
            <person name="Treves H."/>
            <person name="Kedem I."/>
            <person name="Shotland Y."/>
            <person name="Kaplan A."/>
        </authorList>
    </citation>
    <scope>NUCLEOTIDE SEQUENCE</scope>
    <source>
        <strain evidence="1">1</strain>
    </source>
</reference>
<organism evidence="1 2">
    <name type="scientific">Chlorella ohadii</name>
    <dbReference type="NCBI Taxonomy" id="2649997"/>
    <lineage>
        <taxon>Eukaryota</taxon>
        <taxon>Viridiplantae</taxon>
        <taxon>Chlorophyta</taxon>
        <taxon>core chlorophytes</taxon>
        <taxon>Trebouxiophyceae</taxon>
        <taxon>Chlorellales</taxon>
        <taxon>Chlorellaceae</taxon>
        <taxon>Chlorella clade</taxon>
        <taxon>Chlorella</taxon>
    </lineage>
</organism>
<evidence type="ECO:0000313" key="2">
    <source>
        <dbReference type="Proteomes" id="UP001205105"/>
    </source>
</evidence>
<accession>A0AAD5DLW3</accession>